<dbReference type="Gene3D" id="3.40.50.720">
    <property type="entry name" value="NAD(P)-binding Rossmann-like Domain"/>
    <property type="match status" value="1"/>
</dbReference>
<dbReference type="InterPro" id="IPR037108">
    <property type="entry name" value="TM1727-like_C_sf"/>
</dbReference>
<dbReference type="STRING" id="555088.DealDRAFT_2008"/>
<protein>
    <submittedName>
        <fullName evidence="3">NADP oxidoreductase coenzyme F420-dependent</fullName>
    </submittedName>
</protein>
<evidence type="ECO:0000313" key="3">
    <source>
        <dbReference type="EMBL" id="EEG77255.1"/>
    </source>
</evidence>
<dbReference type="InterPro" id="IPR036291">
    <property type="entry name" value="NAD(P)-bd_dom_sf"/>
</dbReference>
<dbReference type="SUPFAM" id="SSF51735">
    <property type="entry name" value="NAD(P)-binding Rossmann-fold domains"/>
    <property type="match status" value="1"/>
</dbReference>
<dbReference type="Gene3D" id="1.10.1040.20">
    <property type="entry name" value="ProC-like, C-terminal domain"/>
    <property type="match status" value="1"/>
</dbReference>
<sequence>MKIAIVGAGNVGTSLAVLLQQAGHQICGIASRTESSAARAAQRVNAPYSTEPTQFTKQADLVFITTPDRVISEVCHQIASQNGFKPQSIVAHTSGAHSSKILDSAAELNARPISFHPLQTFANPDAGIKNLPGSFITIEGQEEALPAARQLVDDLSCKLLEIPTEGKELYHAAACIACNYFTTLIDSALTVMEKAGVKKEDGLPALYPLIAGTLKNISQVGTTNALTGPIARGDTQTVQAHLTQMEKQIPEIIPLYHLLGQATADVATAKGTLGSQERQNLLKILGGADND</sequence>
<dbReference type="OrthoDB" id="9810755at2"/>
<keyword evidence="4" id="KW-1185">Reference proteome</keyword>
<evidence type="ECO:0000313" key="4">
    <source>
        <dbReference type="Proteomes" id="UP000006443"/>
    </source>
</evidence>
<dbReference type="RefSeq" id="WP_008517091.1">
    <property type="nucleotide sequence ID" value="NZ_ACJM01000009.1"/>
</dbReference>
<proteinExistence type="predicted"/>
<dbReference type="AlphaFoldDB" id="C0GHP9"/>
<dbReference type="PANTHER" id="PTHR40459">
    <property type="entry name" value="CONSERVED HYPOTHETICAL ALANINE AND LEUCINE RICH PROTEIN"/>
    <property type="match status" value="1"/>
</dbReference>
<feature type="domain" description="DUF2520" evidence="2">
    <location>
        <begin position="135"/>
        <end position="263"/>
    </location>
</feature>
<dbReference type="PANTHER" id="PTHR40459:SF1">
    <property type="entry name" value="CONSERVED HYPOTHETICAL ALANINE AND LEUCINE RICH PROTEIN"/>
    <property type="match status" value="1"/>
</dbReference>
<dbReference type="eggNOG" id="COG5495">
    <property type="taxonomic scope" value="Bacteria"/>
</dbReference>
<dbReference type="SUPFAM" id="SSF48179">
    <property type="entry name" value="6-phosphogluconate dehydrogenase C-terminal domain-like"/>
    <property type="match status" value="1"/>
</dbReference>
<dbReference type="Proteomes" id="UP000006443">
    <property type="component" value="Unassembled WGS sequence"/>
</dbReference>
<feature type="domain" description="Putative oxidoreductase/dehydrogenase Rossmann-like" evidence="1">
    <location>
        <begin position="2"/>
        <end position="117"/>
    </location>
</feature>
<organism evidence="3 4">
    <name type="scientific">Dethiobacter alkaliphilus AHT 1</name>
    <dbReference type="NCBI Taxonomy" id="555088"/>
    <lineage>
        <taxon>Bacteria</taxon>
        <taxon>Bacillati</taxon>
        <taxon>Bacillota</taxon>
        <taxon>Dethiobacteria</taxon>
        <taxon>Dethiobacterales</taxon>
        <taxon>Dethiobacteraceae</taxon>
        <taxon>Dethiobacter</taxon>
    </lineage>
</organism>
<dbReference type="Pfam" id="PF10727">
    <property type="entry name" value="Rossmann-like"/>
    <property type="match status" value="1"/>
</dbReference>
<dbReference type="InterPro" id="IPR008927">
    <property type="entry name" value="6-PGluconate_DH-like_C_sf"/>
</dbReference>
<dbReference type="Pfam" id="PF10728">
    <property type="entry name" value="DUF2520"/>
    <property type="match status" value="1"/>
</dbReference>
<dbReference type="InterPro" id="IPR018931">
    <property type="entry name" value="DUF2520"/>
</dbReference>
<dbReference type="EMBL" id="ACJM01000009">
    <property type="protein sequence ID" value="EEG77255.1"/>
    <property type="molecule type" value="Genomic_DNA"/>
</dbReference>
<evidence type="ECO:0000259" key="2">
    <source>
        <dbReference type="Pfam" id="PF10728"/>
    </source>
</evidence>
<dbReference type="InterPro" id="IPR019665">
    <property type="entry name" value="OxRdtase/DH_put_Rossmann_dom"/>
</dbReference>
<comment type="caution">
    <text evidence="3">The sequence shown here is derived from an EMBL/GenBank/DDBJ whole genome shotgun (WGS) entry which is preliminary data.</text>
</comment>
<evidence type="ECO:0000259" key="1">
    <source>
        <dbReference type="Pfam" id="PF10727"/>
    </source>
</evidence>
<reference evidence="3 4" key="1">
    <citation type="submission" date="2009-02" db="EMBL/GenBank/DDBJ databases">
        <title>Sequencing of the draft genome and assembly of Dethiobacter alkaliphilus AHT 1.</title>
        <authorList>
            <consortium name="US DOE Joint Genome Institute (JGI-PGF)"/>
            <person name="Lucas S."/>
            <person name="Copeland A."/>
            <person name="Lapidus A."/>
            <person name="Glavina del Rio T."/>
            <person name="Dalin E."/>
            <person name="Tice H."/>
            <person name="Bruce D."/>
            <person name="Goodwin L."/>
            <person name="Pitluck S."/>
            <person name="Larimer F."/>
            <person name="Land M.L."/>
            <person name="Hauser L."/>
            <person name="Muyzer G."/>
        </authorList>
    </citation>
    <scope>NUCLEOTIDE SEQUENCE [LARGE SCALE GENOMIC DNA]</scope>
    <source>
        <strain evidence="3 4">AHT 1</strain>
    </source>
</reference>
<name>C0GHP9_DETAL</name>
<accession>C0GHP9</accession>
<gene>
    <name evidence="3" type="ORF">DealDRAFT_2008</name>
</gene>